<organism evidence="1 2">
    <name type="scientific">Salinispora tropica (strain ATCC BAA-916 / DSM 44818 / JCM 13857 / NBRC 105044 / CNB-440)</name>
    <dbReference type="NCBI Taxonomy" id="369723"/>
    <lineage>
        <taxon>Bacteria</taxon>
        <taxon>Bacillati</taxon>
        <taxon>Actinomycetota</taxon>
        <taxon>Actinomycetes</taxon>
        <taxon>Micromonosporales</taxon>
        <taxon>Micromonosporaceae</taxon>
        <taxon>Salinispora</taxon>
    </lineage>
</organism>
<dbReference type="EMBL" id="CP000667">
    <property type="protein sequence ID" value="ABP55954.1"/>
    <property type="molecule type" value="Genomic_DNA"/>
</dbReference>
<dbReference type="CDD" id="cd00448">
    <property type="entry name" value="YjgF_YER057c_UK114_family"/>
    <property type="match status" value="1"/>
</dbReference>
<dbReference type="KEGG" id="stp:Strop_3523"/>
<dbReference type="GO" id="GO:0005829">
    <property type="term" value="C:cytosol"/>
    <property type="evidence" value="ECO:0007669"/>
    <property type="project" value="TreeGrafter"/>
</dbReference>
<dbReference type="SUPFAM" id="SSF55298">
    <property type="entry name" value="YjgF-like"/>
    <property type="match status" value="1"/>
</dbReference>
<dbReference type="InterPro" id="IPR006175">
    <property type="entry name" value="YjgF/YER057c/UK114"/>
</dbReference>
<dbReference type="HOGENOM" id="CLU_100715_7_3_11"/>
<dbReference type="eggNOG" id="COG0251">
    <property type="taxonomic scope" value="Bacteria"/>
</dbReference>
<evidence type="ECO:0000313" key="2">
    <source>
        <dbReference type="Proteomes" id="UP000000235"/>
    </source>
</evidence>
<keyword evidence="2" id="KW-1185">Reference proteome</keyword>
<dbReference type="Gene3D" id="3.30.1330.40">
    <property type="entry name" value="RutC-like"/>
    <property type="match status" value="1"/>
</dbReference>
<dbReference type="GO" id="GO:0019239">
    <property type="term" value="F:deaminase activity"/>
    <property type="evidence" value="ECO:0007669"/>
    <property type="project" value="TreeGrafter"/>
</dbReference>
<dbReference type="RefSeq" id="WP_012014729.1">
    <property type="nucleotide sequence ID" value="NC_009380.1"/>
</dbReference>
<dbReference type="PANTHER" id="PTHR11803">
    <property type="entry name" value="2-IMINOBUTANOATE/2-IMINOPROPANOATE DEAMINASE RIDA"/>
    <property type="match status" value="1"/>
</dbReference>
<gene>
    <name evidence="1" type="ordered locus">Strop_3523</name>
</gene>
<dbReference type="Pfam" id="PF01042">
    <property type="entry name" value="Ribonuc_L-PSP"/>
    <property type="match status" value="1"/>
</dbReference>
<accession>A4XAK5</accession>
<evidence type="ECO:0000313" key="1">
    <source>
        <dbReference type="EMBL" id="ABP55954.1"/>
    </source>
</evidence>
<dbReference type="Proteomes" id="UP000000235">
    <property type="component" value="Chromosome"/>
</dbReference>
<proteinExistence type="predicted"/>
<dbReference type="PATRIC" id="fig|369723.5.peg.3637"/>
<dbReference type="PANTHER" id="PTHR11803:SF48">
    <property type="entry name" value="2-AMINOMUCONATE DEAMINASE"/>
    <property type="match status" value="1"/>
</dbReference>
<sequence>MTGGGPSVQEPVGRADARVVPGKAVPRGAFPHVKVAGGFIFVSGTSSRRPDNTFAGVTVDEFGTTDLDIRAQTRAVIANIRDLLHPVGAGLADLVQVTSYLVNMNDFGGYNTVWAEFFDASGPTRTTVAVHQLPHPHLLIEMQAVARCPEGGPL</sequence>
<name>A4XAK5_SALTO</name>
<dbReference type="AlphaFoldDB" id="A4XAK5"/>
<protein>
    <submittedName>
        <fullName evidence="1">Endoribonuclease L-PSP</fullName>
    </submittedName>
</protein>
<reference evidence="2" key="1">
    <citation type="journal article" date="2007" name="Proc. Natl. Acad. Sci. U.S.A.">
        <title>Genome sequencing reveals complex secondary metabolome in the marine actinomycete Salinispora tropica.</title>
        <authorList>
            <person name="Udwary D.W."/>
            <person name="Zeigler L."/>
            <person name="Asolkar R.N."/>
            <person name="Singan V."/>
            <person name="Lapidus A."/>
            <person name="Fenical W."/>
            <person name="Jensen P.R."/>
            <person name="Moore B.S."/>
        </authorList>
    </citation>
    <scope>NUCLEOTIDE SEQUENCE [LARGE SCALE GENOMIC DNA]</scope>
    <source>
        <strain evidence="2">ATCC BAA-916 / DSM 44818 / CNB-440</strain>
    </source>
</reference>
<dbReference type="STRING" id="369723.Strop_3523"/>
<dbReference type="InterPro" id="IPR035959">
    <property type="entry name" value="RutC-like_sf"/>
</dbReference>